<dbReference type="EMBL" id="BK015822">
    <property type="protein sequence ID" value="DAE26755.1"/>
    <property type="molecule type" value="Genomic_DNA"/>
</dbReference>
<reference evidence="1" key="1">
    <citation type="journal article" date="2021" name="Proc. Natl. Acad. Sci. U.S.A.">
        <title>A Catalog of Tens of Thousands of Viruses from Human Metagenomes Reveals Hidden Associations with Chronic Diseases.</title>
        <authorList>
            <person name="Tisza M.J."/>
            <person name="Buck C.B."/>
        </authorList>
    </citation>
    <scope>NUCLEOTIDE SEQUENCE</scope>
    <source>
        <strain evidence="1">CtBoB21</strain>
    </source>
</reference>
<evidence type="ECO:0000313" key="1">
    <source>
        <dbReference type="EMBL" id="DAE26755.1"/>
    </source>
</evidence>
<protein>
    <submittedName>
        <fullName evidence="1">Uncharacterized protein</fullName>
    </submittedName>
</protein>
<proteinExistence type="predicted"/>
<organism evidence="1">
    <name type="scientific">Myoviridae sp. ctBoB21</name>
    <dbReference type="NCBI Taxonomy" id="2827287"/>
    <lineage>
        <taxon>Viruses</taxon>
        <taxon>Duplodnaviria</taxon>
        <taxon>Heunggongvirae</taxon>
        <taxon>Uroviricota</taxon>
        <taxon>Caudoviricetes</taxon>
    </lineage>
</organism>
<name>A0A8S5R6J7_9CAUD</name>
<accession>A0A8S5R6J7</accession>
<sequence>MAKFFSGKRLSLGAQFEHQIKSRIENLAYDKMLAIMQELAHRTVNYFKENRTFYNITGNAYTSFYAAVYYKGKLIYMVRASKGEKAPTRVTLAEGEAYNLPYYYEGDPVEGKAYVGRVGGGHQWGPNLIYGRIGKVKPSGRDWSLVAICPVEYAIFDKENRIFDTVYSTYESLPDMFDSCVVYANISTINKL</sequence>